<comment type="caution">
    <text evidence="1">The sequence shown here is derived from an EMBL/GenBank/DDBJ whole genome shotgun (WGS) entry which is preliminary data.</text>
</comment>
<sequence>EYTEQSQNEGGIDLNVLLILALDKMLKQAGKVQCELETAKILDVVRGFSGRFDGAGEITVDLKTQRVGSRLGGLGFKKSSSHGKKKSWIIGRQNLDQMANRLGIELPETKKADEERGLEALPF</sequence>
<name>X1UZQ4_9ZZZZ</name>
<reference evidence="1" key="1">
    <citation type="journal article" date="2014" name="Front. Microbiol.">
        <title>High frequency of phylogenetically diverse reductive dehalogenase-homologous genes in deep subseafloor sedimentary metagenomes.</title>
        <authorList>
            <person name="Kawai M."/>
            <person name="Futagami T."/>
            <person name="Toyoda A."/>
            <person name="Takaki Y."/>
            <person name="Nishi S."/>
            <person name="Hori S."/>
            <person name="Arai W."/>
            <person name="Tsubouchi T."/>
            <person name="Morono Y."/>
            <person name="Uchiyama I."/>
            <person name="Ito T."/>
            <person name="Fujiyama A."/>
            <person name="Inagaki F."/>
            <person name="Takami H."/>
        </authorList>
    </citation>
    <scope>NUCLEOTIDE SEQUENCE</scope>
    <source>
        <strain evidence="1">Expedition CK06-06</strain>
    </source>
</reference>
<dbReference type="AlphaFoldDB" id="X1UZQ4"/>
<organism evidence="1">
    <name type="scientific">marine sediment metagenome</name>
    <dbReference type="NCBI Taxonomy" id="412755"/>
    <lineage>
        <taxon>unclassified sequences</taxon>
        <taxon>metagenomes</taxon>
        <taxon>ecological metagenomes</taxon>
    </lineage>
</organism>
<proteinExistence type="predicted"/>
<evidence type="ECO:0000313" key="1">
    <source>
        <dbReference type="EMBL" id="GAJ05396.1"/>
    </source>
</evidence>
<feature type="non-terminal residue" evidence="1">
    <location>
        <position position="1"/>
    </location>
</feature>
<gene>
    <name evidence="1" type="ORF">S12H4_53847</name>
</gene>
<dbReference type="EMBL" id="BARW01034345">
    <property type="protein sequence ID" value="GAJ05396.1"/>
    <property type="molecule type" value="Genomic_DNA"/>
</dbReference>
<accession>X1UZQ4</accession>
<protein>
    <submittedName>
        <fullName evidence="1">Uncharacterized protein</fullName>
    </submittedName>
</protein>